<evidence type="ECO:0000259" key="4">
    <source>
        <dbReference type="PROSITE" id="PS50835"/>
    </source>
</evidence>
<dbReference type="PANTHER" id="PTHR24100:SF151">
    <property type="entry name" value="ICOS LIGAND"/>
    <property type="match status" value="1"/>
</dbReference>
<dbReference type="InterPro" id="IPR013106">
    <property type="entry name" value="Ig_V-set"/>
</dbReference>
<dbReference type="SMART" id="SM00409">
    <property type="entry name" value="IG"/>
    <property type="match status" value="1"/>
</dbReference>
<dbReference type="PROSITE" id="PS50835">
    <property type="entry name" value="IG_LIKE"/>
    <property type="match status" value="1"/>
</dbReference>
<dbReference type="Gene3D" id="2.60.40.10">
    <property type="entry name" value="Immunoglobulins"/>
    <property type="match status" value="1"/>
</dbReference>
<evidence type="ECO:0000256" key="3">
    <source>
        <dbReference type="ARBA" id="ARBA00023319"/>
    </source>
</evidence>
<comment type="subcellular location">
    <subcellularLocation>
        <location evidence="1">Membrane</location>
    </subcellularLocation>
</comment>
<dbReference type="Pfam" id="PF07686">
    <property type="entry name" value="V-set"/>
    <property type="match status" value="1"/>
</dbReference>
<dbReference type="Ensembl" id="ENSSFAT00005000649.1">
    <property type="protein sequence ID" value="ENSSFAP00005000620.1"/>
    <property type="gene ID" value="ENSSFAG00005000452.1"/>
</dbReference>
<keyword evidence="3" id="KW-0393">Immunoglobulin domain</keyword>
<sequence>SVEPSRTRTWTCSCSSLLQVSSVQRTVSAVEGQTVSLPCEAPNDETITIVIWTRLDLVENQEVLLYRKGRFKPNNHPSYRNRVELKDVKDGDASLILKNVTFNDRGTFECFIAQRREQSRKKRSAEDTERRRSLLLLLILIQIMMNQSLQPPSPPSGFILEDQLVSSFILPSPRVDTLSWWRGLQTCHLPGQLSTEGALSV</sequence>
<evidence type="ECO:0000313" key="6">
    <source>
        <dbReference type="Proteomes" id="UP000472267"/>
    </source>
</evidence>
<dbReference type="OMA" id="YECHALT"/>
<dbReference type="GO" id="GO:0005102">
    <property type="term" value="F:signaling receptor binding"/>
    <property type="evidence" value="ECO:0007669"/>
    <property type="project" value="TreeGrafter"/>
</dbReference>
<dbReference type="GO" id="GO:0001817">
    <property type="term" value="P:regulation of cytokine production"/>
    <property type="evidence" value="ECO:0007669"/>
    <property type="project" value="TreeGrafter"/>
</dbReference>
<feature type="domain" description="Ig-like" evidence="4">
    <location>
        <begin position="4"/>
        <end position="126"/>
    </location>
</feature>
<dbReference type="InterPro" id="IPR013783">
    <property type="entry name" value="Ig-like_fold"/>
</dbReference>
<evidence type="ECO:0000256" key="2">
    <source>
        <dbReference type="ARBA" id="ARBA00023136"/>
    </source>
</evidence>
<keyword evidence="6" id="KW-1185">Reference proteome</keyword>
<dbReference type="SMART" id="SM00406">
    <property type="entry name" value="IGv"/>
    <property type="match status" value="1"/>
</dbReference>
<reference evidence="5" key="1">
    <citation type="submission" date="2019-06" db="EMBL/GenBank/DDBJ databases">
        <authorList>
            <consortium name="Wellcome Sanger Institute Data Sharing"/>
        </authorList>
    </citation>
    <scope>NUCLEOTIDE SEQUENCE [LARGE SCALE GENOMIC DNA]</scope>
</reference>
<accession>A0A672F985</accession>
<dbReference type="Proteomes" id="UP000472267">
    <property type="component" value="Chromosome 3"/>
</dbReference>
<dbReference type="InParanoid" id="A0A672F985"/>
<dbReference type="PANTHER" id="PTHR24100">
    <property type="entry name" value="BUTYROPHILIN"/>
    <property type="match status" value="1"/>
</dbReference>
<dbReference type="AlphaFoldDB" id="A0A672F985"/>
<reference evidence="5" key="2">
    <citation type="submission" date="2025-08" db="UniProtKB">
        <authorList>
            <consortium name="Ensembl"/>
        </authorList>
    </citation>
    <scope>IDENTIFICATION</scope>
</reference>
<protein>
    <recommendedName>
        <fullName evidence="4">Ig-like domain-containing protein</fullName>
    </recommendedName>
</protein>
<dbReference type="InterPro" id="IPR007110">
    <property type="entry name" value="Ig-like_dom"/>
</dbReference>
<dbReference type="InterPro" id="IPR003599">
    <property type="entry name" value="Ig_sub"/>
</dbReference>
<dbReference type="SUPFAM" id="SSF48726">
    <property type="entry name" value="Immunoglobulin"/>
    <property type="match status" value="1"/>
</dbReference>
<name>A0A672F985_SALFA</name>
<evidence type="ECO:0000256" key="1">
    <source>
        <dbReference type="ARBA" id="ARBA00004370"/>
    </source>
</evidence>
<dbReference type="InterPro" id="IPR050504">
    <property type="entry name" value="IgSF_BTN/MOG"/>
</dbReference>
<reference evidence="5" key="3">
    <citation type="submission" date="2025-09" db="UniProtKB">
        <authorList>
            <consortium name="Ensembl"/>
        </authorList>
    </citation>
    <scope>IDENTIFICATION</scope>
</reference>
<dbReference type="GO" id="GO:0050852">
    <property type="term" value="P:T cell receptor signaling pathway"/>
    <property type="evidence" value="ECO:0007669"/>
    <property type="project" value="TreeGrafter"/>
</dbReference>
<proteinExistence type="predicted"/>
<keyword evidence="2" id="KW-0472">Membrane</keyword>
<dbReference type="InterPro" id="IPR036179">
    <property type="entry name" value="Ig-like_dom_sf"/>
</dbReference>
<dbReference type="GO" id="GO:0009897">
    <property type="term" value="C:external side of plasma membrane"/>
    <property type="evidence" value="ECO:0007669"/>
    <property type="project" value="TreeGrafter"/>
</dbReference>
<organism evidence="5 6">
    <name type="scientific">Salarias fasciatus</name>
    <name type="common">Jewelled blenny</name>
    <name type="synonym">Blennius fasciatus</name>
    <dbReference type="NCBI Taxonomy" id="181472"/>
    <lineage>
        <taxon>Eukaryota</taxon>
        <taxon>Metazoa</taxon>
        <taxon>Chordata</taxon>
        <taxon>Craniata</taxon>
        <taxon>Vertebrata</taxon>
        <taxon>Euteleostomi</taxon>
        <taxon>Actinopterygii</taxon>
        <taxon>Neopterygii</taxon>
        <taxon>Teleostei</taxon>
        <taxon>Neoteleostei</taxon>
        <taxon>Acanthomorphata</taxon>
        <taxon>Ovalentaria</taxon>
        <taxon>Blenniimorphae</taxon>
        <taxon>Blenniiformes</taxon>
        <taxon>Blennioidei</taxon>
        <taxon>Blenniidae</taxon>
        <taxon>Salariinae</taxon>
        <taxon>Salarias</taxon>
    </lineage>
</organism>
<evidence type="ECO:0000313" key="5">
    <source>
        <dbReference type="Ensembl" id="ENSSFAP00005000620.1"/>
    </source>
</evidence>